<dbReference type="SMART" id="SM00320">
    <property type="entry name" value="WD40"/>
    <property type="match status" value="3"/>
</dbReference>
<evidence type="ECO:0000313" key="5">
    <source>
        <dbReference type="EnsemblPlants" id="Bra033995.1-P"/>
    </source>
</evidence>
<accession>M4EYV3</accession>
<dbReference type="HOGENOM" id="CLU_716402_0_0_1"/>
<dbReference type="PROSITE" id="PS50082">
    <property type="entry name" value="WD_REPEATS_2"/>
    <property type="match status" value="1"/>
</dbReference>
<dbReference type="InterPro" id="IPR051959">
    <property type="entry name" value="PAK1-Kinase_Regulator"/>
</dbReference>
<feature type="compositionally biased region" description="Polar residues" evidence="4">
    <location>
        <begin position="368"/>
        <end position="377"/>
    </location>
</feature>
<dbReference type="Gramene" id="Bra033995.1">
    <property type="protein sequence ID" value="Bra033995.1-P"/>
    <property type="gene ID" value="Bra033995"/>
</dbReference>
<dbReference type="GO" id="GO:0004860">
    <property type="term" value="F:protein kinase inhibitor activity"/>
    <property type="evidence" value="ECO:0000318"/>
    <property type="project" value="GO_Central"/>
</dbReference>
<sequence length="386" mass="41141">MNHQLIGLSDHFPNQMNGSWKKANFKPNSFSRAKCDLNKWPAPTRDSYGVSSSNPQSTTPTPTPSPSPLSSPTLPTSPPSPPSLAPAPPRLPAAPTTPSTSTTSLPPPPSAPPPPPTPPPHNHPPASITALSFYTPSSLSSPRTLIPAAADGSVAIFDTDPFVLLKSFRPHKKAVNDLSIHPSGKLALAVYRDECFAMLNLVRGKRSFCCRLGHEASLVKFDPSGERFFMVVNSKVGVHQSEDAKLLLELDNGSRKPILCASPGDSGTLFTAGEDRAITAWDTNSGKLAYAIQDAHPARIKGVVTLTRNDSESASEDPYLVASASSDGIIRVWDMRMAAKENAKPLAETNTKSRLTCLAGSALKSMRRPQNGNQKAQQLEEGANSA</sequence>
<evidence type="ECO:0000313" key="6">
    <source>
        <dbReference type="Proteomes" id="UP000011750"/>
    </source>
</evidence>
<dbReference type="STRING" id="51351.M4EYV3"/>
<protein>
    <submittedName>
        <fullName evidence="5">Uncharacterized protein</fullName>
    </submittedName>
</protein>
<dbReference type="Pfam" id="PF00400">
    <property type="entry name" value="WD40"/>
    <property type="match status" value="2"/>
</dbReference>
<evidence type="ECO:0000256" key="4">
    <source>
        <dbReference type="SAM" id="MobiDB-lite"/>
    </source>
</evidence>
<dbReference type="PANTHER" id="PTHR44675:SF2">
    <property type="entry name" value="BNAA02G13180D PROTEIN"/>
    <property type="match status" value="1"/>
</dbReference>
<reference evidence="5 6" key="1">
    <citation type="journal article" date="2011" name="Nat. Genet.">
        <title>The genome of the mesopolyploid crop species Brassica rapa.</title>
        <authorList>
            <consortium name="Brassica rapa Genome Sequencing Project Consortium"/>
            <person name="Wang X."/>
            <person name="Wang H."/>
            <person name="Wang J."/>
            <person name="Sun R."/>
            <person name="Wu J."/>
            <person name="Liu S."/>
            <person name="Bai Y."/>
            <person name="Mun J.H."/>
            <person name="Bancroft I."/>
            <person name="Cheng F."/>
            <person name="Huang S."/>
            <person name="Li X."/>
            <person name="Hua W."/>
            <person name="Wang J."/>
            <person name="Wang X."/>
            <person name="Freeling M."/>
            <person name="Pires J.C."/>
            <person name="Paterson A.H."/>
            <person name="Chalhoub B."/>
            <person name="Wang B."/>
            <person name="Hayward A."/>
            <person name="Sharpe A.G."/>
            <person name="Park B.S."/>
            <person name="Weisshaar B."/>
            <person name="Liu B."/>
            <person name="Li B."/>
            <person name="Liu B."/>
            <person name="Tong C."/>
            <person name="Song C."/>
            <person name="Duran C."/>
            <person name="Peng C."/>
            <person name="Geng C."/>
            <person name="Koh C."/>
            <person name="Lin C."/>
            <person name="Edwards D."/>
            <person name="Mu D."/>
            <person name="Shen D."/>
            <person name="Soumpourou E."/>
            <person name="Li F."/>
            <person name="Fraser F."/>
            <person name="Conant G."/>
            <person name="Lassalle G."/>
            <person name="King G.J."/>
            <person name="Bonnema G."/>
            <person name="Tang H."/>
            <person name="Wang H."/>
            <person name="Belcram H."/>
            <person name="Zhou H."/>
            <person name="Hirakawa H."/>
            <person name="Abe H."/>
            <person name="Guo H."/>
            <person name="Wang H."/>
            <person name="Jin H."/>
            <person name="Parkin I.A."/>
            <person name="Batley J."/>
            <person name="Kim J.S."/>
            <person name="Just J."/>
            <person name="Li J."/>
            <person name="Xu J."/>
            <person name="Deng J."/>
            <person name="Kim J.A."/>
            <person name="Li J."/>
            <person name="Yu J."/>
            <person name="Meng J."/>
            <person name="Wang J."/>
            <person name="Min J."/>
            <person name="Poulain J."/>
            <person name="Wang J."/>
            <person name="Hatakeyama K."/>
            <person name="Wu K."/>
            <person name="Wang L."/>
            <person name="Fang L."/>
            <person name="Trick M."/>
            <person name="Links M.G."/>
            <person name="Zhao M."/>
            <person name="Jin M."/>
            <person name="Ramchiary N."/>
            <person name="Drou N."/>
            <person name="Berkman P.J."/>
            <person name="Cai Q."/>
            <person name="Huang Q."/>
            <person name="Li R."/>
            <person name="Tabata S."/>
            <person name="Cheng S."/>
            <person name="Zhang S."/>
            <person name="Zhang S."/>
            <person name="Huang S."/>
            <person name="Sato S."/>
            <person name="Sun S."/>
            <person name="Kwon S.J."/>
            <person name="Choi S.R."/>
            <person name="Lee T.H."/>
            <person name="Fan W."/>
            <person name="Zhao X."/>
            <person name="Tan X."/>
            <person name="Xu X."/>
            <person name="Wang Y."/>
            <person name="Qiu Y."/>
            <person name="Yin Y."/>
            <person name="Li Y."/>
            <person name="Du Y."/>
            <person name="Liao Y."/>
            <person name="Lim Y."/>
            <person name="Narusaka Y."/>
            <person name="Wang Y."/>
            <person name="Wang Z."/>
            <person name="Li Z."/>
            <person name="Wang Z."/>
            <person name="Xiong Z."/>
            <person name="Zhang Z."/>
        </authorList>
    </citation>
    <scope>NUCLEOTIDE SEQUENCE [LARGE SCALE GENOMIC DNA]</scope>
    <source>
        <strain evidence="5 6">cv. Chiifu-401-42</strain>
    </source>
</reference>
<name>M4EYV3_BRACM</name>
<reference evidence="5" key="3">
    <citation type="submission" date="2023-03" db="UniProtKB">
        <authorList>
            <consortium name="EnsemblPlants"/>
        </authorList>
    </citation>
    <scope>IDENTIFICATION</scope>
    <source>
        <strain evidence="5">cv. Chiifu-401-42</strain>
    </source>
</reference>
<dbReference type="GO" id="GO:0000463">
    <property type="term" value="P:maturation of LSU-rRNA from tricistronic rRNA transcript (SSU-rRNA, 5.8S rRNA, LSU-rRNA)"/>
    <property type="evidence" value="ECO:0000318"/>
    <property type="project" value="GO_Central"/>
</dbReference>
<feature type="compositionally biased region" description="Low complexity" evidence="4">
    <location>
        <begin position="51"/>
        <end position="60"/>
    </location>
</feature>
<dbReference type="Gene3D" id="2.130.10.10">
    <property type="entry name" value="YVTN repeat-like/Quinoprotein amine dehydrogenase"/>
    <property type="match status" value="1"/>
</dbReference>
<dbReference type="PANTHER" id="PTHR44675">
    <property type="entry name" value="PAK1 INTERACTING PROTEIN 1"/>
    <property type="match status" value="1"/>
</dbReference>
<evidence type="ECO:0000256" key="1">
    <source>
        <dbReference type="ARBA" id="ARBA00022574"/>
    </source>
</evidence>
<dbReference type="InterPro" id="IPR001680">
    <property type="entry name" value="WD40_rpt"/>
</dbReference>
<dbReference type="SUPFAM" id="SSF50978">
    <property type="entry name" value="WD40 repeat-like"/>
    <property type="match status" value="1"/>
</dbReference>
<feature type="compositionally biased region" description="Low complexity" evidence="4">
    <location>
        <begin position="93"/>
        <end position="104"/>
    </location>
</feature>
<feature type="compositionally biased region" description="Pro residues" evidence="4">
    <location>
        <begin position="61"/>
        <end position="92"/>
    </location>
</feature>
<dbReference type="InterPro" id="IPR019775">
    <property type="entry name" value="WD40_repeat_CS"/>
</dbReference>
<reference evidence="5 6" key="2">
    <citation type="journal article" date="2018" name="Hortic Res">
        <title>Improved Brassica rapa reference genome by single-molecule sequencing and chromosome conformation capture technologies.</title>
        <authorList>
            <person name="Zhang L."/>
            <person name="Cai X."/>
            <person name="Wu J."/>
            <person name="Liu M."/>
            <person name="Grob S."/>
            <person name="Cheng F."/>
            <person name="Liang J."/>
            <person name="Cai C."/>
            <person name="Liu Z."/>
            <person name="Liu B."/>
            <person name="Wang F."/>
            <person name="Li S."/>
            <person name="Liu F."/>
            <person name="Li X."/>
            <person name="Cheng L."/>
            <person name="Yang W."/>
            <person name="Li M.H."/>
            <person name="Grossniklaus U."/>
            <person name="Zheng H."/>
            <person name="Wang X."/>
        </authorList>
    </citation>
    <scope>NUCLEOTIDE SEQUENCE [LARGE SCALE GENOMIC DNA]</scope>
    <source>
        <strain evidence="5 6">cv. Chiifu-401-42</strain>
    </source>
</reference>
<proteinExistence type="predicted"/>
<dbReference type="InParanoid" id="M4EYV3"/>
<feature type="region of interest" description="Disordered" evidence="4">
    <location>
        <begin position="1"/>
        <end position="129"/>
    </location>
</feature>
<keyword evidence="1 3" id="KW-0853">WD repeat</keyword>
<evidence type="ECO:0000256" key="2">
    <source>
        <dbReference type="ARBA" id="ARBA00022737"/>
    </source>
</evidence>
<dbReference type="InterPro" id="IPR036322">
    <property type="entry name" value="WD40_repeat_dom_sf"/>
</dbReference>
<organism evidence="5 6">
    <name type="scientific">Brassica campestris</name>
    <name type="common">Field mustard</name>
    <dbReference type="NCBI Taxonomy" id="3711"/>
    <lineage>
        <taxon>Eukaryota</taxon>
        <taxon>Viridiplantae</taxon>
        <taxon>Streptophyta</taxon>
        <taxon>Embryophyta</taxon>
        <taxon>Tracheophyta</taxon>
        <taxon>Spermatophyta</taxon>
        <taxon>Magnoliopsida</taxon>
        <taxon>eudicotyledons</taxon>
        <taxon>Gunneridae</taxon>
        <taxon>Pentapetalae</taxon>
        <taxon>rosids</taxon>
        <taxon>malvids</taxon>
        <taxon>Brassicales</taxon>
        <taxon>Brassicaceae</taxon>
        <taxon>Brassiceae</taxon>
        <taxon>Brassica</taxon>
    </lineage>
</organism>
<feature type="compositionally biased region" description="Pro residues" evidence="4">
    <location>
        <begin position="105"/>
        <end position="123"/>
    </location>
</feature>
<dbReference type="eggNOG" id="KOG0294">
    <property type="taxonomic scope" value="Eukaryota"/>
</dbReference>
<feature type="repeat" description="WD" evidence="3">
    <location>
        <begin position="315"/>
        <end position="343"/>
    </location>
</feature>
<dbReference type="GO" id="GO:0005730">
    <property type="term" value="C:nucleolus"/>
    <property type="evidence" value="ECO:0000318"/>
    <property type="project" value="GO_Central"/>
</dbReference>
<dbReference type="AlphaFoldDB" id="M4EYV3"/>
<dbReference type="EnsemblPlants" id="Bra033995.1">
    <property type="protein sequence ID" value="Bra033995.1-P"/>
    <property type="gene ID" value="Bra033995"/>
</dbReference>
<dbReference type="PRINTS" id="PR01217">
    <property type="entry name" value="PRICHEXTENSN"/>
</dbReference>
<evidence type="ECO:0000256" key="3">
    <source>
        <dbReference type="PROSITE-ProRule" id="PRU00221"/>
    </source>
</evidence>
<keyword evidence="6" id="KW-1185">Reference proteome</keyword>
<dbReference type="PROSITE" id="PS00678">
    <property type="entry name" value="WD_REPEATS_1"/>
    <property type="match status" value="1"/>
</dbReference>
<feature type="region of interest" description="Disordered" evidence="4">
    <location>
        <begin position="363"/>
        <end position="386"/>
    </location>
</feature>
<dbReference type="OMA" id="AHEPKES"/>
<dbReference type="Proteomes" id="UP000011750">
    <property type="component" value="Chromosome A02"/>
</dbReference>
<keyword evidence="2" id="KW-0677">Repeat</keyword>
<dbReference type="InterPro" id="IPR015943">
    <property type="entry name" value="WD40/YVTN_repeat-like_dom_sf"/>
</dbReference>